<reference evidence="4" key="1">
    <citation type="submission" date="2015-10" db="EMBL/GenBank/DDBJ databases">
        <title>Analysis of five complete genome sequences for members of the class Peribacteria in the recently recognized Peregrinibacteria bacterial phylum.</title>
        <authorList>
            <person name="Anantharaman K."/>
            <person name="Brown C.T."/>
            <person name="Burstein D."/>
            <person name="Castelle C.J."/>
            <person name="Probst A.J."/>
            <person name="Thomas B.C."/>
            <person name="Williams K.H."/>
            <person name="Banfield J.F."/>
        </authorList>
    </citation>
    <scope>NUCLEOTIDE SEQUENCE [LARGE SCALE GENOMIC DNA]</scope>
</reference>
<evidence type="ECO:0000256" key="1">
    <source>
        <dbReference type="SAM" id="MobiDB-lite"/>
    </source>
</evidence>
<feature type="chain" id="PRO_5009797854" evidence="2">
    <location>
        <begin position="25"/>
        <end position="179"/>
    </location>
</feature>
<protein>
    <submittedName>
        <fullName evidence="3">Uncharacterized protein</fullName>
    </submittedName>
</protein>
<dbReference type="EMBL" id="CP013065">
    <property type="protein sequence ID" value="ALM13745.1"/>
    <property type="molecule type" value="Genomic_DNA"/>
</dbReference>
<accession>A0A0S1SYF9</accession>
<accession>A0A0S1SRS8</accession>
<evidence type="ECO:0000313" key="3">
    <source>
        <dbReference type="EMBL" id="ALM13745.1"/>
    </source>
</evidence>
<proteinExistence type="predicted"/>
<feature type="compositionally biased region" description="Basic and acidic residues" evidence="1">
    <location>
        <begin position="44"/>
        <end position="67"/>
    </location>
</feature>
<evidence type="ECO:0000313" key="4">
    <source>
        <dbReference type="Proteomes" id="UP000069135"/>
    </source>
</evidence>
<reference evidence="3 4" key="2">
    <citation type="journal article" date="2016" name="PeerJ">
        <title>Analysis of five complete genome sequences for members of the class Peribacteria in the recently recognized Peregrinibacteria bacterial phylum.</title>
        <authorList>
            <person name="Anantharaman K."/>
            <person name="Brown C.T."/>
            <person name="Burstein D."/>
            <person name="Castelle C.J."/>
            <person name="Probst A.J."/>
            <person name="Thomas B.C."/>
            <person name="Williams K.H."/>
            <person name="Banfield J.F."/>
        </authorList>
    </citation>
    <scope>NUCLEOTIDE SEQUENCE [LARGE SCALE GENOMIC DNA]</scope>
    <source>
        <strain evidence="3">RIFOXYD1_FULL_PER-ii_59_16</strain>
    </source>
</reference>
<organism evidence="3 4">
    <name type="scientific">Candidatus Peribacter riflensis</name>
    <dbReference type="NCBI Taxonomy" id="1735162"/>
    <lineage>
        <taxon>Bacteria</taxon>
        <taxon>Candidatus Peregrinibacteriota</taxon>
        <taxon>Candidatus Peribacteria</taxon>
        <taxon>Candidatus Peribacterales</taxon>
        <taxon>Candidatus Peribacteraceae</taxon>
        <taxon>Candidatus Peribacter</taxon>
    </lineage>
</organism>
<sequence length="179" mass="19403">MKMKHLLLATILLLSLTVAPAAQAYLSPEDVLLQKELYLPPSGRESEERVDRQARESAERRDREQEILFKAQSSSEEMEDPAIGAAPEMNGAAGEEGLGSLDEGDLRLLQTIRLLDRVQRNQQVVLYGGRMLPLQADTLHGGAPLAPTGAGGILSAITMVGAVGWTLLRAKRGKVVTHQ</sequence>
<accession>A0A0S1SJB3</accession>
<dbReference type="KEGG" id="prf:PeribacterA2_1083"/>
<name>A0A0S1SM16_9BACT</name>
<feature type="region of interest" description="Disordered" evidence="1">
    <location>
        <begin position="42"/>
        <end position="97"/>
    </location>
</feature>
<evidence type="ECO:0000256" key="2">
    <source>
        <dbReference type="SAM" id="SignalP"/>
    </source>
</evidence>
<accession>A0A0S1SM16</accession>
<dbReference type="STRING" id="1735162.PeribacterB2_1085"/>
<accession>A0A0S1ST76</accession>
<dbReference type="AlphaFoldDB" id="A0A0S1SM16"/>
<feature type="signal peptide" evidence="2">
    <location>
        <begin position="1"/>
        <end position="24"/>
    </location>
</feature>
<keyword evidence="2" id="KW-0732">Signal</keyword>
<gene>
    <name evidence="3" type="ORF">PeribacterD1_1083</name>
</gene>
<dbReference type="Proteomes" id="UP000069135">
    <property type="component" value="Chromosome"/>
</dbReference>